<accession>A0A7C1AWZ1</accession>
<dbReference type="GO" id="GO:0043165">
    <property type="term" value="P:Gram-negative-bacterium-type cell outer membrane assembly"/>
    <property type="evidence" value="ECO:0007669"/>
    <property type="project" value="InterPro"/>
</dbReference>
<protein>
    <submittedName>
        <fullName evidence="1">Uncharacterized protein</fullName>
    </submittedName>
</protein>
<dbReference type="Proteomes" id="UP000886355">
    <property type="component" value="Unassembled WGS sequence"/>
</dbReference>
<sequence length="148" mass="17356">MRGFSSSDRERSIAVLPFRNETTEPNVEILITDALRKLFIKRGRFKLTSPSDADLIFRGRVLKIYTSDVAHLDVEKTTETRVYVVLDVRCENPKTGKVVWQDNQFRFYEEYKQGTYAFETFGARQAALKYLAEQVAERIYDRFTIHVF</sequence>
<evidence type="ECO:0000313" key="1">
    <source>
        <dbReference type="EMBL" id="HDL90271.1"/>
    </source>
</evidence>
<comment type="caution">
    <text evidence="1">The sequence shown here is derived from an EMBL/GenBank/DDBJ whole genome shotgun (WGS) entry which is preliminary data.</text>
</comment>
<dbReference type="Pfam" id="PF04390">
    <property type="entry name" value="LptE"/>
    <property type="match status" value="1"/>
</dbReference>
<proteinExistence type="predicted"/>
<organism evidence="1">
    <name type="scientific">Thermodesulforhabdus norvegica</name>
    <dbReference type="NCBI Taxonomy" id="39841"/>
    <lineage>
        <taxon>Bacteria</taxon>
        <taxon>Pseudomonadati</taxon>
        <taxon>Thermodesulfobacteriota</taxon>
        <taxon>Syntrophobacteria</taxon>
        <taxon>Syntrophobacterales</taxon>
        <taxon>Thermodesulforhabdaceae</taxon>
        <taxon>Thermodesulforhabdus</taxon>
    </lineage>
</organism>
<reference evidence="1" key="1">
    <citation type="journal article" date="2020" name="mSystems">
        <title>Genome- and Community-Level Interaction Insights into Carbon Utilization and Element Cycling Functions of Hydrothermarchaeota in Hydrothermal Sediment.</title>
        <authorList>
            <person name="Zhou Z."/>
            <person name="Liu Y."/>
            <person name="Xu W."/>
            <person name="Pan J."/>
            <person name="Luo Z.H."/>
            <person name="Li M."/>
        </authorList>
    </citation>
    <scope>NUCLEOTIDE SEQUENCE [LARGE SCALE GENOMIC DNA]</scope>
    <source>
        <strain evidence="1">HyVt-19</strain>
    </source>
</reference>
<dbReference type="GO" id="GO:0019867">
    <property type="term" value="C:outer membrane"/>
    <property type="evidence" value="ECO:0007669"/>
    <property type="project" value="InterPro"/>
</dbReference>
<name>A0A7C1AWZ1_9BACT</name>
<dbReference type="InterPro" id="IPR007485">
    <property type="entry name" value="LPS_assembly_LptE"/>
</dbReference>
<gene>
    <name evidence="1" type="ORF">ENG14_05150</name>
</gene>
<dbReference type="AlphaFoldDB" id="A0A7C1AWZ1"/>
<dbReference type="EMBL" id="DQZW01000243">
    <property type="protein sequence ID" value="HDL90271.1"/>
    <property type="molecule type" value="Genomic_DNA"/>
</dbReference>